<accession>A0A9Q3DXC2</accession>
<organism evidence="1 2">
    <name type="scientific">Austropuccinia psidii MF-1</name>
    <dbReference type="NCBI Taxonomy" id="1389203"/>
    <lineage>
        <taxon>Eukaryota</taxon>
        <taxon>Fungi</taxon>
        <taxon>Dikarya</taxon>
        <taxon>Basidiomycota</taxon>
        <taxon>Pucciniomycotina</taxon>
        <taxon>Pucciniomycetes</taxon>
        <taxon>Pucciniales</taxon>
        <taxon>Sphaerophragmiaceae</taxon>
        <taxon>Austropuccinia</taxon>
    </lineage>
</organism>
<evidence type="ECO:0000313" key="2">
    <source>
        <dbReference type="Proteomes" id="UP000765509"/>
    </source>
</evidence>
<protein>
    <submittedName>
        <fullName evidence="1">Uncharacterized protein</fullName>
    </submittedName>
</protein>
<sequence>MREDNDKHVWIWWKSEKMTKCTNNYLRLKMENAFENAIVKSKKDKSLTWFLKKKDRLSDLHTDMFDPMIDMKILRKCGGELEHAIKFRLVEPCSTEEYINEMEDIITKTRIG</sequence>
<gene>
    <name evidence="1" type="ORF">O181_050704</name>
</gene>
<proteinExistence type="predicted"/>
<keyword evidence="2" id="KW-1185">Reference proteome</keyword>
<dbReference type="EMBL" id="AVOT02021889">
    <property type="protein sequence ID" value="MBW0510989.1"/>
    <property type="molecule type" value="Genomic_DNA"/>
</dbReference>
<evidence type="ECO:0000313" key="1">
    <source>
        <dbReference type="EMBL" id="MBW0510989.1"/>
    </source>
</evidence>
<dbReference type="AlphaFoldDB" id="A0A9Q3DXC2"/>
<comment type="caution">
    <text evidence="1">The sequence shown here is derived from an EMBL/GenBank/DDBJ whole genome shotgun (WGS) entry which is preliminary data.</text>
</comment>
<dbReference type="Proteomes" id="UP000765509">
    <property type="component" value="Unassembled WGS sequence"/>
</dbReference>
<name>A0A9Q3DXC2_9BASI</name>
<reference evidence="1" key="1">
    <citation type="submission" date="2021-03" db="EMBL/GenBank/DDBJ databases">
        <title>Draft genome sequence of rust myrtle Austropuccinia psidii MF-1, a brazilian biotype.</title>
        <authorList>
            <person name="Quecine M.C."/>
            <person name="Pachon D.M.R."/>
            <person name="Bonatelli M.L."/>
            <person name="Correr F.H."/>
            <person name="Franceschini L.M."/>
            <person name="Leite T.F."/>
            <person name="Margarido G.R.A."/>
            <person name="Almeida C.A."/>
            <person name="Ferrarezi J.A."/>
            <person name="Labate C.A."/>
        </authorList>
    </citation>
    <scope>NUCLEOTIDE SEQUENCE</scope>
    <source>
        <strain evidence="1">MF-1</strain>
    </source>
</reference>